<evidence type="ECO:0000313" key="2">
    <source>
        <dbReference type="Proteomes" id="UP000009168"/>
    </source>
</evidence>
<dbReference type="GeneID" id="24441304"/>
<accession>W7X7U5</accession>
<protein>
    <submittedName>
        <fullName evidence="1">Uncharacterized protein</fullName>
    </submittedName>
</protein>
<dbReference type="EMBL" id="GG662768">
    <property type="protein sequence ID" value="EWS75445.1"/>
    <property type="molecule type" value="Genomic_DNA"/>
</dbReference>
<reference evidence="2" key="1">
    <citation type="journal article" date="2006" name="PLoS Biol.">
        <title>Macronuclear genome sequence of the ciliate Tetrahymena thermophila, a model eukaryote.</title>
        <authorList>
            <person name="Eisen J.A."/>
            <person name="Coyne R.S."/>
            <person name="Wu M."/>
            <person name="Wu D."/>
            <person name="Thiagarajan M."/>
            <person name="Wortman J.R."/>
            <person name="Badger J.H."/>
            <person name="Ren Q."/>
            <person name="Amedeo P."/>
            <person name="Jones K.M."/>
            <person name="Tallon L.J."/>
            <person name="Delcher A.L."/>
            <person name="Salzberg S.L."/>
            <person name="Silva J.C."/>
            <person name="Haas B.J."/>
            <person name="Majoros W.H."/>
            <person name="Farzad M."/>
            <person name="Carlton J.M."/>
            <person name="Smith R.K. Jr."/>
            <person name="Garg J."/>
            <person name="Pearlman R.E."/>
            <person name="Karrer K.M."/>
            <person name="Sun L."/>
            <person name="Manning G."/>
            <person name="Elde N.C."/>
            <person name="Turkewitz A.P."/>
            <person name="Asai D.J."/>
            <person name="Wilkes D.E."/>
            <person name="Wang Y."/>
            <person name="Cai H."/>
            <person name="Collins K."/>
            <person name="Stewart B.A."/>
            <person name="Lee S.R."/>
            <person name="Wilamowska K."/>
            <person name="Weinberg Z."/>
            <person name="Ruzzo W.L."/>
            <person name="Wloga D."/>
            <person name="Gaertig J."/>
            <person name="Frankel J."/>
            <person name="Tsao C.-C."/>
            <person name="Gorovsky M.A."/>
            <person name="Keeling P.J."/>
            <person name="Waller R.F."/>
            <person name="Patron N.J."/>
            <person name="Cherry J.M."/>
            <person name="Stover N.A."/>
            <person name="Krieger C.J."/>
            <person name="del Toro C."/>
            <person name="Ryder H.F."/>
            <person name="Williamson S.C."/>
            <person name="Barbeau R.A."/>
            <person name="Hamilton E.P."/>
            <person name="Orias E."/>
        </authorList>
    </citation>
    <scope>NUCLEOTIDE SEQUENCE [LARGE SCALE GENOMIC DNA]</scope>
    <source>
        <strain evidence="2">SB210</strain>
    </source>
</reference>
<evidence type="ECO:0000313" key="1">
    <source>
        <dbReference type="EMBL" id="EWS75445.1"/>
    </source>
</evidence>
<dbReference type="RefSeq" id="XP_012652030.1">
    <property type="nucleotide sequence ID" value="XM_012796576.1"/>
</dbReference>
<keyword evidence="2" id="KW-1185">Reference proteome</keyword>
<proteinExistence type="predicted"/>
<dbReference type="KEGG" id="tet:TTHERM_000986289"/>
<name>W7X7U5_TETTS</name>
<gene>
    <name evidence="1" type="ORF">TTHERM_000986289</name>
</gene>
<sequence length="508" mass="59983">MKLYALISHCDTTNLNTKYVLNQLVSIDIASYQQNIIISYNNIVDQGLFNSQYLVFRSGSILIIFPLSDQHMKTLQTNIQISSYSFLQTEAIILFTDYNNQVYLTNPTFTGYNLINLSSNSRFQMVQSILTQSFISVIQTDQANQKQSLIIFGIQKQMDSQNQIYYTLGQQIQVIEYSGQNIQVTNLMNVIYLISNTGKFYLEKNKNLQNLILKQNKEIQIWKESKQVFQVNIENSLYNFIQDDCVIVNFNQNIYVFLNIQSDSQIEKQTYNYPIRTQINTVVFYQNSILVSAYYTIYSIQYYKKTEKQQTLQSFSHSNSQIKIDKQFKQTLVYSDDGIKVKILLIIYDTEYYIVGYVNNQQIAFRDQIGSQIINSWIILQNLFIQVDQQLYQLNLNTFQKKQIKFTNIIKILPENDNLFVIDWSDPSDCQQLQFTKFTSDQTQVCTLQFPNNPDYQFTCFINIQIESNLIVYDAGFYFILFQYNCQTRILQQYMVRTFRYYYQIVIQ</sequence>
<organism evidence="1 2">
    <name type="scientific">Tetrahymena thermophila (strain SB210)</name>
    <dbReference type="NCBI Taxonomy" id="312017"/>
    <lineage>
        <taxon>Eukaryota</taxon>
        <taxon>Sar</taxon>
        <taxon>Alveolata</taxon>
        <taxon>Ciliophora</taxon>
        <taxon>Intramacronucleata</taxon>
        <taxon>Oligohymenophorea</taxon>
        <taxon>Hymenostomatida</taxon>
        <taxon>Tetrahymenina</taxon>
        <taxon>Tetrahymenidae</taxon>
        <taxon>Tetrahymena</taxon>
    </lineage>
</organism>
<dbReference type="InParanoid" id="W7X7U5"/>
<dbReference type="AlphaFoldDB" id="W7X7U5"/>
<dbReference type="Proteomes" id="UP000009168">
    <property type="component" value="Unassembled WGS sequence"/>
</dbReference>